<evidence type="ECO:0000313" key="2">
    <source>
        <dbReference type="EMBL" id="CAH3044348.1"/>
    </source>
</evidence>
<gene>
    <name evidence="2" type="ORF">PMEA_00031128</name>
</gene>
<evidence type="ECO:0000313" key="3">
    <source>
        <dbReference type="Proteomes" id="UP001159428"/>
    </source>
</evidence>
<accession>A0AAU9W5E6</accession>
<dbReference type="AlphaFoldDB" id="A0AAU9W5E6"/>
<feature type="chain" id="PRO_5043953411" evidence="1">
    <location>
        <begin position="22"/>
        <end position="295"/>
    </location>
</feature>
<feature type="signal peptide" evidence="1">
    <location>
        <begin position="1"/>
        <end position="21"/>
    </location>
</feature>
<reference evidence="2 3" key="1">
    <citation type="submission" date="2022-05" db="EMBL/GenBank/DDBJ databases">
        <authorList>
            <consortium name="Genoscope - CEA"/>
            <person name="William W."/>
        </authorList>
    </citation>
    <scope>NUCLEOTIDE SEQUENCE [LARGE SCALE GENOMIC DNA]</scope>
</reference>
<keyword evidence="3" id="KW-1185">Reference proteome</keyword>
<comment type="caution">
    <text evidence="2">The sequence shown here is derived from an EMBL/GenBank/DDBJ whole genome shotgun (WGS) entry which is preliminary data.</text>
</comment>
<organism evidence="2 3">
    <name type="scientific">Pocillopora meandrina</name>
    <dbReference type="NCBI Taxonomy" id="46732"/>
    <lineage>
        <taxon>Eukaryota</taxon>
        <taxon>Metazoa</taxon>
        <taxon>Cnidaria</taxon>
        <taxon>Anthozoa</taxon>
        <taxon>Hexacorallia</taxon>
        <taxon>Scleractinia</taxon>
        <taxon>Astrocoeniina</taxon>
        <taxon>Pocilloporidae</taxon>
        <taxon>Pocillopora</taxon>
    </lineage>
</organism>
<proteinExistence type="predicted"/>
<sequence length="295" mass="32814">MGYIFVIAIIFLVHYLIFTDAEEGASKYCKTADEKWDELKEMIESLNLSSHNILMLKLIQKTLEITNIHIYANNKSFFFCGSRANKDYMLQVDEFTKLPVYCNMDGAGLGDCGGGGWTLVMKINGTKSTFKYDSPFWSDKKEYEPSNGRNLDAGETKLPTYWSTSFTKICLGMKVGVESKFIVLNQEASSLHSLIADGQYRKTSLGREAWKDLISEASLQKKCNKEGLNVLVDLVGYSKARIGIVGNNEDDCKSSHSRIGFGTAGYPSDTISCGDVAKDGDKGDKFIKAMGYIFV</sequence>
<dbReference type="EMBL" id="CALNXJ010000007">
    <property type="protein sequence ID" value="CAH3044348.1"/>
    <property type="molecule type" value="Genomic_DNA"/>
</dbReference>
<keyword evidence="1" id="KW-0732">Signal</keyword>
<dbReference type="Proteomes" id="UP001159428">
    <property type="component" value="Unassembled WGS sequence"/>
</dbReference>
<name>A0AAU9W5E6_9CNID</name>
<protein>
    <submittedName>
        <fullName evidence="2">Uncharacterized protein</fullName>
    </submittedName>
</protein>
<evidence type="ECO:0000256" key="1">
    <source>
        <dbReference type="SAM" id="SignalP"/>
    </source>
</evidence>
<feature type="non-terminal residue" evidence="2">
    <location>
        <position position="295"/>
    </location>
</feature>